<dbReference type="InterPro" id="IPR010982">
    <property type="entry name" value="Lambda_DNA-bd_dom_sf"/>
</dbReference>
<dbReference type="InterPro" id="IPR001387">
    <property type="entry name" value="Cro/C1-type_HTH"/>
</dbReference>
<protein>
    <submittedName>
        <fullName evidence="2">Helix-turn-helix domain protein</fullName>
    </submittedName>
</protein>
<proteinExistence type="predicted"/>
<evidence type="ECO:0000313" key="3">
    <source>
        <dbReference type="Proteomes" id="UP000002215"/>
    </source>
</evidence>
<dbReference type="SMART" id="SM00530">
    <property type="entry name" value="HTH_XRE"/>
    <property type="match status" value="1"/>
</dbReference>
<dbReference type="RefSeq" id="WP_012793690.1">
    <property type="nucleotide sequence ID" value="NC_013132.1"/>
</dbReference>
<gene>
    <name evidence="2" type="ordered locus">Cpin_6116</name>
</gene>
<organism evidence="2 3">
    <name type="scientific">Chitinophaga pinensis (strain ATCC 43595 / DSM 2588 / LMG 13176 / NBRC 15968 / NCIMB 11800 / UQM 2034)</name>
    <dbReference type="NCBI Taxonomy" id="485918"/>
    <lineage>
        <taxon>Bacteria</taxon>
        <taxon>Pseudomonadati</taxon>
        <taxon>Bacteroidota</taxon>
        <taxon>Chitinophagia</taxon>
        <taxon>Chitinophagales</taxon>
        <taxon>Chitinophagaceae</taxon>
        <taxon>Chitinophaga</taxon>
    </lineage>
</organism>
<dbReference type="PROSITE" id="PS50943">
    <property type="entry name" value="HTH_CROC1"/>
    <property type="match status" value="1"/>
</dbReference>
<evidence type="ECO:0000259" key="1">
    <source>
        <dbReference type="PROSITE" id="PS50943"/>
    </source>
</evidence>
<sequence length="93" mass="10854">MAKNKRKEERKKATLGHFDHDDFIEKLSKRIKALRKQQGFNSYELFAYDIEISRAGMSKYESGAFDDIRMRTLLKIIDGLGISPKDFFSEGFE</sequence>
<feature type="domain" description="HTH cro/C1-type" evidence="1">
    <location>
        <begin position="31"/>
        <end position="87"/>
    </location>
</feature>
<dbReference type="CDD" id="cd00093">
    <property type="entry name" value="HTH_XRE"/>
    <property type="match status" value="1"/>
</dbReference>
<reference evidence="2 3" key="2">
    <citation type="journal article" date="2010" name="Stand. Genomic Sci.">
        <title>Complete genome sequence of Chitinophaga pinensis type strain (UQM 2034).</title>
        <authorList>
            <person name="Glavina Del Rio T."/>
            <person name="Abt B."/>
            <person name="Spring S."/>
            <person name="Lapidus A."/>
            <person name="Nolan M."/>
            <person name="Tice H."/>
            <person name="Copeland A."/>
            <person name="Cheng J.F."/>
            <person name="Chen F."/>
            <person name="Bruce D."/>
            <person name="Goodwin L."/>
            <person name="Pitluck S."/>
            <person name="Ivanova N."/>
            <person name="Mavromatis K."/>
            <person name="Mikhailova N."/>
            <person name="Pati A."/>
            <person name="Chen A."/>
            <person name="Palaniappan K."/>
            <person name="Land M."/>
            <person name="Hauser L."/>
            <person name="Chang Y.J."/>
            <person name="Jeffries C.D."/>
            <person name="Chain P."/>
            <person name="Saunders E."/>
            <person name="Detter J.C."/>
            <person name="Brettin T."/>
            <person name="Rohde M."/>
            <person name="Goker M."/>
            <person name="Bristow J."/>
            <person name="Eisen J.A."/>
            <person name="Markowitz V."/>
            <person name="Hugenholtz P."/>
            <person name="Kyrpides N.C."/>
            <person name="Klenk H.P."/>
            <person name="Lucas S."/>
        </authorList>
    </citation>
    <scope>NUCLEOTIDE SEQUENCE [LARGE SCALE GENOMIC DNA]</scope>
    <source>
        <strain evidence="3">ATCC 43595 / DSM 2588 / LMG 13176 / NBRC 15968 / NCIMB 11800 / UQM 2034</strain>
    </source>
</reference>
<dbReference type="GO" id="GO:0003677">
    <property type="term" value="F:DNA binding"/>
    <property type="evidence" value="ECO:0007669"/>
    <property type="project" value="InterPro"/>
</dbReference>
<dbReference type="Pfam" id="PF13443">
    <property type="entry name" value="HTH_26"/>
    <property type="match status" value="1"/>
</dbReference>
<dbReference type="AlphaFoldDB" id="A0A979G9X6"/>
<accession>A0A979G9X6</accession>
<dbReference type="OrthoDB" id="674942at2"/>
<dbReference type="Gene3D" id="1.10.260.40">
    <property type="entry name" value="lambda repressor-like DNA-binding domains"/>
    <property type="match status" value="1"/>
</dbReference>
<dbReference type="KEGG" id="cpi:Cpin_6116"/>
<reference evidence="3" key="1">
    <citation type="submission" date="2009-08" db="EMBL/GenBank/DDBJ databases">
        <title>The complete genome of Chitinophaga pinensis DSM 2588.</title>
        <authorList>
            <consortium name="US DOE Joint Genome Institute (JGI-PGF)"/>
            <person name="Lucas S."/>
            <person name="Copeland A."/>
            <person name="Lapidus A."/>
            <person name="Glavina del Rio T."/>
            <person name="Dalin E."/>
            <person name="Tice H."/>
            <person name="Bruce D."/>
            <person name="Goodwin L."/>
            <person name="Pitluck S."/>
            <person name="Kyrpides N."/>
            <person name="Mavromatis K."/>
            <person name="Ivanova N."/>
            <person name="Mikhailova N."/>
            <person name="Sims D."/>
            <person name="Meinche L."/>
            <person name="Brettin T."/>
            <person name="Detter J.C."/>
            <person name="Han C."/>
            <person name="Larimer F."/>
            <person name="Land M."/>
            <person name="Hauser L."/>
            <person name="Markowitz V."/>
            <person name="Cheng J.-F."/>
            <person name="Hugenholtz P."/>
            <person name="Woyke T."/>
            <person name="Wu D."/>
            <person name="Spring S."/>
            <person name="Klenk H.-P."/>
            <person name="Eisen J.A."/>
        </authorList>
    </citation>
    <scope>NUCLEOTIDE SEQUENCE [LARGE SCALE GENOMIC DNA]</scope>
    <source>
        <strain evidence="3">ATCC 43595 / DSM 2588 / LMG 13176 / NBRC 15968 / NCIMB 11800 / UQM 2034</strain>
    </source>
</reference>
<dbReference type="EMBL" id="CP001699">
    <property type="protein sequence ID" value="ACU63525.1"/>
    <property type="molecule type" value="Genomic_DNA"/>
</dbReference>
<dbReference type="SUPFAM" id="SSF47413">
    <property type="entry name" value="lambda repressor-like DNA-binding domains"/>
    <property type="match status" value="1"/>
</dbReference>
<name>A0A979G9X6_CHIPD</name>
<evidence type="ECO:0000313" key="2">
    <source>
        <dbReference type="EMBL" id="ACU63525.1"/>
    </source>
</evidence>
<dbReference type="Proteomes" id="UP000002215">
    <property type="component" value="Chromosome"/>
</dbReference>